<dbReference type="GeneID" id="7840865"/>
<dbReference type="Proteomes" id="UP000009168">
    <property type="component" value="Unassembled WGS sequence"/>
</dbReference>
<sequence length="464" mass="53691">MSFNPTEMLQKIRLQNQIQNSSQYKISLSTQDVNHSQRNSVVGNQSNKDTNYIPANPNSVYYLNKQNQRSQNDKNQQQQRSSLKLQNNQPSDNQVNKSKANMQNSQDMNDNERLKVQKYIQKINENNLGTGLDSELIENLILKIQKLESQVTDLTSNLNEANTSVNDLRTKKMELENELSEQIAIQLEKKQMNQQANNNQEQAAATFGRAEESDLDKNVFNSSQKQRKSTDVSHKLGASLYDDFQMHAISEQLSEEDDDQKSKLTFAKKQLTAEDCTKGLDDEIVQLRLRNQAKMESISDILKKKGKSPLKVNEQQDLYMREENQKSIYSQKQYQIDDQQRNTLQAKNLNSQFQQSAKENIYQQSKRKDQEQSKSPLSQSQVLNQKQKSFRVSQSQNEENLQSSQKYLNQQKKEDRQNTSTTPSRQSEKYVGRLNLDLLSNLIKMNPCLNRPVLTIKMDDTLFN</sequence>
<dbReference type="AlphaFoldDB" id="I7MJZ7"/>
<feature type="compositionally biased region" description="Polar residues" evidence="2">
    <location>
        <begin position="29"/>
        <end position="50"/>
    </location>
</feature>
<dbReference type="KEGG" id="tet:TTHERM_00338310"/>
<organism evidence="3 4">
    <name type="scientific">Tetrahymena thermophila (strain SB210)</name>
    <dbReference type="NCBI Taxonomy" id="312017"/>
    <lineage>
        <taxon>Eukaryota</taxon>
        <taxon>Sar</taxon>
        <taxon>Alveolata</taxon>
        <taxon>Ciliophora</taxon>
        <taxon>Intramacronucleata</taxon>
        <taxon>Oligohymenophorea</taxon>
        <taxon>Hymenostomatida</taxon>
        <taxon>Tetrahymenina</taxon>
        <taxon>Tetrahymenidae</taxon>
        <taxon>Tetrahymena</taxon>
    </lineage>
</organism>
<proteinExistence type="predicted"/>
<accession>I7MJZ7</accession>
<feature type="compositionally biased region" description="Polar residues" evidence="2">
    <location>
        <begin position="373"/>
        <end position="392"/>
    </location>
</feature>
<evidence type="ECO:0000313" key="3">
    <source>
        <dbReference type="EMBL" id="EAR97350.1"/>
    </source>
</evidence>
<protein>
    <submittedName>
        <fullName evidence="3">Uncharacterized protein</fullName>
    </submittedName>
</protein>
<feature type="compositionally biased region" description="Polar residues" evidence="2">
    <location>
        <begin position="83"/>
        <end position="108"/>
    </location>
</feature>
<feature type="region of interest" description="Disordered" evidence="2">
    <location>
        <begin position="360"/>
        <end position="428"/>
    </location>
</feature>
<evidence type="ECO:0000313" key="4">
    <source>
        <dbReference type="Proteomes" id="UP000009168"/>
    </source>
</evidence>
<evidence type="ECO:0000256" key="2">
    <source>
        <dbReference type="SAM" id="MobiDB-lite"/>
    </source>
</evidence>
<feature type="region of interest" description="Disordered" evidence="2">
    <location>
        <begin position="29"/>
        <end position="109"/>
    </location>
</feature>
<dbReference type="InParanoid" id="I7MJZ7"/>
<name>I7MJZ7_TETTS</name>
<dbReference type="EMBL" id="GG662666">
    <property type="protein sequence ID" value="EAR97350.1"/>
    <property type="molecule type" value="Genomic_DNA"/>
</dbReference>
<keyword evidence="1" id="KW-0175">Coiled coil</keyword>
<dbReference type="RefSeq" id="XP_001017595.1">
    <property type="nucleotide sequence ID" value="XM_001017595.2"/>
</dbReference>
<feature type="compositionally biased region" description="Low complexity" evidence="2">
    <location>
        <begin position="64"/>
        <end position="82"/>
    </location>
</feature>
<evidence type="ECO:0000256" key="1">
    <source>
        <dbReference type="SAM" id="Coils"/>
    </source>
</evidence>
<gene>
    <name evidence="3" type="ORF">TTHERM_00338310</name>
</gene>
<reference evidence="4" key="1">
    <citation type="journal article" date="2006" name="PLoS Biol.">
        <title>Macronuclear genome sequence of the ciliate Tetrahymena thermophila, a model eukaryote.</title>
        <authorList>
            <person name="Eisen J.A."/>
            <person name="Coyne R.S."/>
            <person name="Wu M."/>
            <person name="Wu D."/>
            <person name="Thiagarajan M."/>
            <person name="Wortman J.R."/>
            <person name="Badger J.H."/>
            <person name="Ren Q."/>
            <person name="Amedeo P."/>
            <person name="Jones K.M."/>
            <person name="Tallon L.J."/>
            <person name="Delcher A.L."/>
            <person name="Salzberg S.L."/>
            <person name="Silva J.C."/>
            <person name="Haas B.J."/>
            <person name="Majoros W.H."/>
            <person name="Farzad M."/>
            <person name="Carlton J.M."/>
            <person name="Smith R.K. Jr."/>
            <person name="Garg J."/>
            <person name="Pearlman R.E."/>
            <person name="Karrer K.M."/>
            <person name="Sun L."/>
            <person name="Manning G."/>
            <person name="Elde N.C."/>
            <person name="Turkewitz A.P."/>
            <person name="Asai D.J."/>
            <person name="Wilkes D.E."/>
            <person name="Wang Y."/>
            <person name="Cai H."/>
            <person name="Collins K."/>
            <person name="Stewart B.A."/>
            <person name="Lee S.R."/>
            <person name="Wilamowska K."/>
            <person name="Weinberg Z."/>
            <person name="Ruzzo W.L."/>
            <person name="Wloga D."/>
            <person name="Gaertig J."/>
            <person name="Frankel J."/>
            <person name="Tsao C.-C."/>
            <person name="Gorovsky M.A."/>
            <person name="Keeling P.J."/>
            <person name="Waller R.F."/>
            <person name="Patron N.J."/>
            <person name="Cherry J.M."/>
            <person name="Stover N.A."/>
            <person name="Krieger C.J."/>
            <person name="del Toro C."/>
            <person name="Ryder H.F."/>
            <person name="Williamson S.C."/>
            <person name="Barbeau R.A."/>
            <person name="Hamilton E.P."/>
            <person name="Orias E."/>
        </authorList>
    </citation>
    <scope>NUCLEOTIDE SEQUENCE [LARGE SCALE GENOMIC DNA]</scope>
    <source>
        <strain evidence="4">SB210</strain>
    </source>
</reference>
<dbReference type="HOGENOM" id="CLU_589886_0_0_1"/>
<keyword evidence="4" id="KW-1185">Reference proteome</keyword>
<feature type="coiled-coil region" evidence="1">
    <location>
        <begin position="137"/>
        <end position="185"/>
    </location>
</feature>
<feature type="compositionally biased region" description="Low complexity" evidence="2">
    <location>
        <begin position="393"/>
        <end position="405"/>
    </location>
</feature>